<proteinExistence type="predicted"/>
<feature type="chain" id="PRO_5009119082" description="Invasion associated locus B family protein" evidence="1">
    <location>
        <begin position="24"/>
        <end position="193"/>
    </location>
</feature>
<accession>A0A1E2UNZ2</accession>
<dbReference type="STRING" id="1818881.A3196_06540"/>
<reference evidence="2 3" key="1">
    <citation type="submission" date="2016-03" db="EMBL/GenBank/DDBJ databases">
        <title>Chemosynthetic sulphur-oxidizing symbionts of marine invertebrate animals are capable of nitrogen fixation.</title>
        <authorList>
            <person name="Petersen J.M."/>
            <person name="Kemper A."/>
            <person name="Gruber-Vodicka H."/>
            <person name="Cardini U."/>
            <person name="Geest Mvander."/>
            <person name="Kleiner M."/>
            <person name="Bulgheresi S."/>
            <person name="Fussmann M."/>
            <person name="Herbold C."/>
            <person name="Seah B.K.B."/>
            <person name="Antony C.Paul."/>
            <person name="Liu D."/>
            <person name="Belitz A."/>
            <person name="Weber M."/>
        </authorList>
    </citation>
    <scope>NUCLEOTIDE SEQUENCE [LARGE SCALE GENOMIC DNA]</scope>
    <source>
        <strain evidence="2">G_D</strain>
    </source>
</reference>
<keyword evidence="1" id="KW-0732">Signal</keyword>
<sequence length="193" mass="21223">MNKPVVTALLLSMIGLGVGPALAKAADENGMQAQQMPMPMKRNHLFEERAGTWKATCDEMEQSKVYCRMFHIEQFGEWQAKNFIQVGPAWTPDSVGFVVATYQGFKAGTTVTIGIDKQSRYKITAPKGNNLMISPDITAKILDEMEKGHKIVVTFNSHSGVRHLTLAELGPYQALLSKVKDQLAGNSKPVSVE</sequence>
<dbReference type="AlphaFoldDB" id="A0A1E2UNZ2"/>
<dbReference type="RefSeq" id="WP_069024288.1">
    <property type="nucleotide sequence ID" value="NZ_LVJZ01000003.1"/>
</dbReference>
<dbReference type="EMBL" id="LVJZ01000003">
    <property type="protein sequence ID" value="ODB96447.1"/>
    <property type="molecule type" value="Genomic_DNA"/>
</dbReference>
<protein>
    <recommendedName>
        <fullName evidence="4">Invasion associated locus B family protein</fullName>
    </recommendedName>
</protein>
<name>A0A1E2UNZ2_9GAMM</name>
<evidence type="ECO:0000313" key="2">
    <source>
        <dbReference type="EMBL" id="ODB96447.1"/>
    </source>
</evidence>
<gene>
    <name evidence="2" type="ORF">A3196_06540</name>
</gene>
<comment type="caution">
    <text evidence="2">The sequence shown here is derived from an EMBL/GenBank/DDBJ whole genome shotgun (WGS) entry which is preliminary data.</text>
</comment>
<evidence type="ECO:0008006" key="4">
    <source>
        <dbReference type="Google" id="ProtNLM"/>
    </source>
</evidence>
<evidence type="ECO:0000256" key="1">
    <source>
        <dbReference type="SAM" id="SignalP"/>
    </source>
</evidence>
<dbReference type="Proteomes" id="UP000094849">
    <property type="component" value="Unassembled WGS sequence"/>
</dbReference>
<feature type="signal peptide" evidence="1">
    <location>
        <begin position="1"/>
        <end position="23"/>
    </location>
</feature>
<evidence type="ECO:0000313" key="3">
    <source>
        <dbReference type="Proteomes" id="UP000094849"/>
    </source>
</evidence>
<keyword evidence="3" id="KW-1185">Reference proteome</keyword>
<organism evidence="2 3">
    <name type="scientific">Candidatus Thiodiazotropha endoloripes</name>
    <dbReference type="NCBI Taxonomy" id="1818881"/>
    <lineage>
        <taxon>Bacteria</taxon>
        <taxon>Pseudomonadati</taxon>
        <taxon>Pseudomonadota</taxon>
        <taxon>Gammaproteobacteria</taxon>
        <taxon>Chromatiales</taxon>
        <taxon>Sedimenticolaceae</taxon>
        <taxon>Candidatus Thiodiazotropha</taxon>
    </lineage>
</organism>